<dbReference type="InterPro" id="IPR002509">
    <property type="entry name" value="NODB_dom"/>
</dbReference>
<keyword evidence="5" id="KW-1185">Reference proteome</keyword>
<dbReference type="Proteomes" id="UP000001880">
    <property type="component" value="Chromosome"/>
</dbReference>
<dbReference type="PANTHER" id="PTHR34216">
    <property type="match status" value="1"/>
</dbReference>
<name>D0LIE6_HALO1</name>
<dbReference type="InterPro" id="IPR051398">
    <property type="entry name" value="Polysacch_Deacetylase"/>
</dbReference>
<dbReference type="Pfam" id="PF01522">
    <property type="entry name" value="Polysacc_deac_1"/>
    <property type="match status" value="1"/>
</dbReference>
<dbReference type="KEGG" id="hoh:Hoch_5826"/>
<dbReference type="EMBL" id="CP001804">
    <property type="protein sequence ID" value="ACY18302.1"/>
    <property type="molecule type" value="Genomic_DNA"/>
</dbReference>
<dbReference type="GO" id="GO:0005576">
    <property type="term" value="C:extracellular region"/>
    <property type="evidence" value="ECO:0007669"/>
    <property type="project" value="UniProtKB-SubCell"/>
</dbReference>
<comment type="subcellular location">
    <subcellularLocation>
        <location evidence="1">Secreted</location>
    </subcellularLocation>
</comment>
<dbReference type="OrthoDB" id="9776235at2"/>
<evidence type="ECO:0000313" key="4">
    <source>
        <dbReference type="EMBL" id="ACY18302.1"/>
    </source>
</evidence>
<dbReference type="Gene3D" id="3.20.20.370">
    <property type="entry name" value="Glycoside hydrolase/deacetylase"/>
    <property type="match status" value="1"/>
</dbReference>
<dbReference type="SUPFAM" id="SSF88713">
    <property type="entry name" value="Glycoside hydrolase/deacetylase"/>
    <property type="match status" value="1"/>
</dbReference>
<evidence type="ECO:0000256" key="2">
    <source>
        <dbReference type="ARBA" id="ARBA00022729"/>
    </source>
</evidence>
<dbReference type="CDD" id="cd10918">
    <property type="entry name" value="CE4_NodB_like_5s_6s"/>
    <property type="match status" value="1"/>
</dbReference>
<feature type="domain" description="NodB homology" evidence="3">
    <location>
        <begin position="93"/>
        <end position="354"/>
    </location>
</feature>
<keyword evidence="2" id="KW-0732">Signal</keyword>
<dbReference type="STRING" id="502025.Hoch_5826"/>
<proteinExistence type="predicted"/>
<dbReference type="AlphaFoldDB" id="D0LIE6"/>
<evidence type="ECO:0000256" key="1">
    <source>
        <dbReference type="ARBA" id="ARBA00004613"/>
    </source>
</evidence>
<protein>
    <submittedName>
        <fullName evidence="4">Polysaccharide deacetylase</fullName>
    </submittedName>
</protein>
<reference evidence="4 5" key="1">
    <citation type="journal article" date="2010" name="Stand. Genomic Sci.">
        <title>Complete genome sequence of Haliangium ochraceum type strain (SMP-2).</title>
        <authorList>
            <consortium name="US DOE Joint Genome Institute (JGI-PGF)"/>
            <person name="Ivanova N."/>
            <person name="Daum C."/>
            <person name="Lang E."/>
            <person name="Abt B."/>
            <person name="Kopitz M."/>
            <person name="Saunders E."/>
            <person name="Lapidus A."/>
            <person name="Lucas S."/>
            <person name="Glavina Del Rio T."/>
            <person name="Nolan M."/>
            <person name="Tice H."/>
            <person name="Copeland A."/>
            <person name="Cheng J.F."/>
            <person name="Chen F."/>
            <person name="Bruce D."/>
            <person name="Goodwin L."/>
            <person name="Pitluck S."/>
            <person name="Mavromatis K."/>
            <person name="Pati A."/>
            <person name="Mikhailova N."/>
            <person name="Chen A."/>
            <person name="Palaniappan K."/>
            <person name="Land M."/>
            <person name="Hauser L."/>
            <person name="Chang Y.J."/>
            <person name="Jeffries C.D."/>
            <person name="Detter J.C."/>
            <person name="Brettin T."/>
            <person name="Rohde M."/>
            <person name="Goker M."/>
            <person name="Bristow J."/>
            <person name="Markowitz V."/>
            <person name="Eisen J.A."/>
            <person name="Hugenholtz P."/>
            <person name="Kyrpides N.C."/>
            <person name="Klenk H.P."/>
        </authorList>
    </citation>
    <scope>NUCLEOTIDE SEQUENCE [LARGE SCALE GENOMIC DNA]</scope>
    <source>
        <strain evidence="5">DSM 14365 / CIP 107738 / JCM 11303 / AJ 13395 / SMP-2</strain>
    </source>
</reference>
<evidence type="ECO:0000313" key="5">
    <source>
        <dbReference type="Proteomes" id="UP000001880"/>
    </source>
</evidence>
<dbReference type="PANTHER" id="PTHR34216:SF3">
    <property type="entry name" value="POLY-BETA-1,6-N-ACETYL-D-GLUCOSAMINE N-DEACETYLASE"/>
    <property type="match status" value="1"/>
</dbReference>
<dbReference type="GO" id="GO:0016810">
    <property type="term" value="F:hydrolase activity, acting on carbon-nitrogen (but not peptide) bonds"/>
    <property type="evidence" value="ECO:0007669"/>
    <property type="project" value="InterPro"/>
</dbReference>
<sequence length="354" mass="40443">MRVSRERVARLLDRSRAFDLILRARARARVPVLSVLCYHSVGEPDENYEFDPEVIDVTPAQFRAHLRVLRDHFSVIGVDALCEALRGGKLPPNPVIISFDDGYRSCSEVALPILQEFGFPATFFVATHYTAERRLYWWDKLYYLIKNSPRETLVLKYPQHKEIPLGDHAEAAKQLIAIVKSERGLNLGRFMEAIIEGTGITWSDEVEAGLADKLIMSWDDIRRMHEAGMDIQSHTRSHRVLQTLPMKDLVEELVGARHDIEQELHHRVRTVAYPVGYSISHLPDVRRAVQAAGYEIGFTNASGVNYLWRNSTIDPFDIRRLAIDRDLSMPMFRAQLALPPLGYASDHRGHPEVE</sequence>
<dbReference type="InterPro" id="IPR011330">
    <property type="entry name" value="Glyco_hydro/deAcase_b/a-brl"/>
</dbReference>
<gene>
    <name evidence="4" type="ordered locus">Hoch_5826</name>
</gene>
<dbReference type="eggNOG" id="COG0726">
    <property type="taxonomic scope" value="Bacteria"/>
</dbReference>
<dbReference type="HOGENOM" id="CLU_030024_1_0_7"/>
<accession>D0LIE6</accession>
<dbReference type="GO" id="GO:0005975">
    <property type="term" value="P:carbohydrate metabolic process"/>
    <property type="evidence" value="ECO:0007669"/>
    <property type="project" value="InterPro"/>
</dbReference>
<dbReference type="PROSITE" id="PS51677">
    <property type="entry name" value="NODB"/>
    <property type="match status" value="1"/>
</dbReference>
<evidence type="ECO:0000259" key="3">
    <source>
        <dbReference type="PROSITE" id="PS51677"/>
    </source>
</evidence>
<organism evidence="4 5">
    <name type="scientific">Haliangium ochraceum (strain DSM 14365 / JCM 11303 / SMP-2)</name>
    <dbReference type="NCBI Taxonomy" id="502025"/>
    <lineage>
        <taxon>Bacteria</taxon>
        <taxon>Pseudomonadati</taxon>
        <taxon>Myxococcota</taxon>
        <taxon>Polyangia</taxon>
        <taxon>Haliangiales</taxon>
        <taxon>Kofleriaceae</taxon>
        <taxon>Haliangium</taxon>
    </lineage>
</organism>